<protein>
    <submittedName>
        <fullName evidence="6">ABC transporter substrate-binding protein</fullName>
    </submittedName>
</protein>
<gene>
    <name evidence="6" type="ORF">ACFSC9_10925</name>
</gene>
<dbReference type="InterPro" id="IPR002491">
    <property type="entry name" value="ABC_transptr_periplasmic_BD"/>
</dbReference>
<dbReference type="PANTHER" id="PTHR30535">
    <property type="entry name" value="VITAMIN B12-BINDING PROTEIN"/>
    <property type="match status" value="1"/>
</dbReference>
<dbReference type="Gene3D" id="3.40.50.1980">
    <property type="entry name" value="Nitrogenase molybdenum iron protein domain"/>
    <property type="match status" value="2"/>
</dbReference>
<dbReference type="RefSeq" id="WP_347324957.1">
    <property type="nucleotide sequence ID" value="NZ_JBCGUH010000004.1"/>
</dbReference>
<evidence type="ECO:0000256" key="2">
    <source>
        <dbReference type="ARBA" id="ARBA00022729"/>
    </source>
</evidence>
<evidence type="ECO:0000256" key="3">
    <source>
        <dbReference type="SAM" id="MobiDB-lite"/>
    </source>
</evidence>
<evidence type="ECO:0000313" key="6">
    <source>
        <dbReference type="EMBL" id="MFD1886037.1"/>
    </source>
</evidence>
<dbReference type="NCBIfam" id="NF038402">
    <property type="entry name" value="TroA_like"/>
    <property type="match status" value="1"/>
</dbReference>
<dbReference type="EMBL" id="JBHUEH010000014">
    <property type="protein sequence ID" value="MFD1886037.1"/>
    <property type="molecule type" value="Genomic_DNA"/>
</dbReference>
<evidence type="ECO:0000256" key="1">
    <source>
        <dbReference type="ARBA" id="ARBA00008814"/>
    </source>
</evidence>
<feature type="domain" description="Fe/B12 periplasmic-binding" evidence="5">
    <location>
        <begin position="86"/>
        <end position="340"/>
    </location>
</feature>
<dbReference type="Pfam" id="PF01497">
    <property type="entry name" value="Peripla_BP_2"/>
    <property type="match status" value="1"/>
</dbReference>
<feature type="signal peptide" evidence="4">
    <location>
        <begin position="1"/>
        <end position="28"/>
    </location>
</feature>
<feature type="region of interest" description="Disordered" evidence="3">
    <location>
        <begin position="30"/>
        <end position="65"/>
    </location>
</feature>
<dbReference type="InterPro" id="IPR054828">
    <property type="entry name" value="Vit_B12_bind_prot"/>
</dbReference>
<organism evidence="6 7">
    <name type="scientific">Paenibacillus wenxiniae</name>
    <dbReference type="NCBI Taxonomy" id="1636843"/>
    <lineage>
        <taxon>Bacteria</taxon>
        <taxon>Bacillati</taxon>
        <taxon>Bacillota</taxon>
        <taxon>Bacilli</taxon>
        <taxon>Bacillales</taxon>
        <taxon>Paenibacillaceae</taxon>
        <taxon>Paenibacillus</taxon>
    </lineage>
</organism>
<dbReference type="PANTHER" id="PTHR30535:SF34">
    <property type="entry name" value="MOLYBDATE-BINDING PROTEIN MOLA"/>
    <property type="match status" value="1"/>
</dbReference>
<reference evidence="7" key="1">
    <citation type="journal article" date="2019" name="Int. J. Syst. Evol. Microbiol.">
        <title>The Global Catalogue of Microorganisms (GCM) 10K type strain sequencing project: providing services to taxonomists for standard genome sequencing and annotation.</title>
        <authorList>
            <consortium name="The Broad Institute Genomics Platform"/>
            <consortium name="The Broad Institute Genome Sequencing Center for Infectious Disease"/>
            <person name="Wu L."/>
            <person name="Ma J."/>
        </authorList>
    </citation>
    <scope>NUCLEOTIDE SEQUENCE [LARGE SCALE GENOMIC DNA]</scope>
    <source>
        <strain evidence="7">CCUG 54950</strain>
    </source>
</reference>
<sequence length="343" mass="37150">MNFNSSPFRWLSSIVMAAMLSTMLAACAPTQPAPTTEQSATESSETSNNSAASSNGSKATGEQTTYPLTIKDATGYAFTFKEEPKRIVSISPAETEALFALGLDQQIVGVSEYDNYPEAVKTKARIGGVSKPDVEAVVALRPDVVFTGISSSEALVKELRAAGIPIFKTTPKTIDDVISNIELYGKITNHQAEAQQVTDHMRQQVKMVTDAVASLTPEQKKKVYIEFSPGWTVGKGEFMDEMITLAGGINIAGDTTGWHEINEEAIVAANPDVILYSKGSMDTKTNQTLDQIIRARSGWNKIKAIQNNQLFGLDDDLVSRPGPRVTDGLVEIAHAIYPNLFKQ</sequence>
<keyword evidence="7" id="KW-1185">Reference proteome</keyword>
<evidence type="ECO:0000256" key="4">
    <source>
        <dbReference type="SAM" id="SignalP"/>
    </source>
</evidence>
<accession>A0ABW4RIQ3</accession>
<dbReference type="CDD" id="cd01143">
    <property type="entry name" value="YvrC"/>
    <property type="match status" value="1"/>
</dbReference>
<feature type="compositionally biased region" description="Low complexity" evidence="3">
    <location>
        <begin position="30"/>
        <end position="60"/>
    </location>
</feature>
<comment type="caution">
    <text evidence="6">The sequence shown here is derived from an EMBL/GenBank/DDBJ whole genome shotgun (WGS) entry which is preliminary data.</text>
</comment>
<evidence type="ECO:0000259" key="5">
    <source>
        <dbReference type="PROSITE" id="PS50983"/>
    </source>
</evidence>
<name>A0ABW4RIQ3_9BACL</name>
<dbReference type="SUPFAM" id="SSF53807">
    <property type="entry name" value="Helical backbone' metal receptor"/>
    <property type="match status" value="1"/>
</dbReference>
<feature type="chain" id="PRO_5045300505" evidence="4">
    <location>
        <begin position="29"/>
        <end position="343"/>
    </location>
</feature>
<dbReference type="PROSITE" id="PS50983">
    <property type="entry name" value="FE_B12_PBP"/>
    <property type="match status" value="1"/>
</dbReference>
<comment type="similarity">
    <text evidence="1">Belongs to the bacterial solute-binding protein 8 family.</text>
</comment>
<keyword evidence="2 4" id="KW-0732">Signal</keyword>
<dbReference type="InterPro" id="IPR050902">
    <property type="entry name" value="ABC_Transporter_SBP"/>
</dbReference>
<dbReference type="Proteomes" id="UP001597233">
    <property type="component" value="Unassembled WGS sequence"/>
</dbReference>
<evidence type="ECO:0000313" key="7">
    <source>
        <dbReference type="Proteomes" id="UP001597233"/>
    </source>
</evidence>
<proteinExistence type="inferred from homology"/>